<evidence type="ECO:0000256" key="4">
    <source>
        <dbReference type="ARBA" id="ARBA00016225"/>
    </source>
</evidence>
<evidence type="ECO:0000256" key="7">
    <source>
        <dbReference type="ARBA" id="ARBA00022722"/>
    </source>
</evidence>
<dbReference type="InterPro" id="IPR023534">
    <property type="entry name" value="Rof/RNase_P-like"/>
</dbReference>
<feature type="compositionally biased region" description="Low complexity" evidence="11">
    <location>
        <begin position="200"/>
        <end position="210"/>
    </location>
</feature>
<organism evidence="12">
    <name type="scientific">Schistocephalus solidus</name>
    <name type="common">Tapeworm</name>
    <dbReference type="NCBI Taxonomy" id="70667"/>
    <lineage>
        <taxon>Eukaryota</taxon>
        <taxon>Metazoa</taxon>
        <taxon>Spiralia</taxon>
        <taxon>Lophotrochozoa</taxon>
        <taxon>Platyhelminthes</taxon>
        <taxon>Cestoda</taxon>
        <taxon>Eucestoda</taxon>
        <taxon>Diphyllobothriidea</taxon>
        <taxon>Diphyllobothriidae</taxon>
        <taxon>Schistocephalus</taxon>
    </lineage>
</organism>
<feature type="region of interest" description="Disordered" evidence="11">
    <location>
        <begin position="200"/>
        <end position="221"/>
    </location>
</feature>
<dbReference type="GO" id="GO:0001682">
    <property type="term" value="P:tRNA 5'-leader removal"/>
    <property type="evidence" value="ECO:0007669"/>
    <property type="project" value="InterPro"/>
</dbReference>
<sequence length="312" mass="34095">TRRRHLKKAALVASVRRSIPQMASNTFAEAFARKRILPQQQGQSDFSFEDEKGARAGLNYQSLVPAAGKPRRRARGGAAKRPLRNFRRQSTAELKRTLGIRGTPGKADGSTLVCPSDLPYRLHRLWVGYCETVLNLATLQSVDQISTRLETVLRMDLIGAHMRVEKSISTRQAGLDGIIVMETRNVFYLADLPQSLEVTSADASPSSAPSGTQEADCAATTTSPHVQPRLHIVPKEGTLFVLCLGDVCSISGVSAEVALNGSALAHRPVDRALRKWRLQTGSRTSKKLAAKCRIWQDTLFCVAGVQPPDDTN</sequence>
<dbReference type="InterPro" id="IPR002730">
    <property type="entry name" value="Rpp29/RNP1"/>
</dbReference>
<dbReference type="GO" id="GO:0006364">
    <property type="term" value="P:rRNA processing"/>
    <property type="evidence" value="ECO:0007669"/>
    <property type="project" value="TreeGrafter"/>
</dbReference>
<keyword evidence="5" id="KW-0963">Cytoplasm</keyword>
<evidence type="ECO:0000256" key="9">
    <source>
        <dbReference type="ARBA" id="ARBA00022801"/>
    </source>
</evidence>
<comment type="function">
    <text evidence="1">Component of ribonuclease P, a ribonucleoprotein complex that generates mature tRNA molecules by cleaving their 5'-ends.</text>
</comment>
<comment type="subunit">
    <text evidence="10">Component of nuclear RNase P and RNase MRP ribonucleoproteins. RNase P consists of a catalytic RNA moiety and 10 different protein chains; POP1, POP4, POP5, POP7, RPP14, RPP21, RPP25, RPP30, RPP38 and RPP40. Within the RNase P complex, POP1, POP7 and RPP25 form the 'finger' subcomplex, POP5, RPP14, RPP40 and homodimeric RPP30 form the 'palm' subcomplex, and RPP21, POP4 and RPP38 form the 'wrist' subcomplex. All subunits of the RNase P complex interact with the catalytic RNA. Several subunits of RNase P are also part of the RNase MRP complex. RNase MRP consists of a catalytic RNA moiety and about 8 protein subunits; POP1, POP7, RPP25, RPP30, RPP38, RPP40 and possibly also POP4 and POP5.</text>
</comment>
<keyword evidence="8" id="KW-0255">Endonuclease</keyword>
<name>A0A0X3PZB7_SCHSO</name>
<reference evidence="12" key="1">
    <citation type="submission" date="2016-01" db="EMBL/GenBank/DDBJ databases">
        <title>Reference transcriptome for the parasite Schistocephalus solidus: insights into the molecular evolution of parasitism.</title>
        <authorList>
            <person name="Hebert F.O."/>
            <person name="Grambauer S."/>
            <person name="Barber I."/>
            <person name="Landry C.R."/>
            <person name="Aubin-Horth N."/>
        </authorList>
    </citation>
    <scope>NUCLEOTIDE SEQUENCE</scope>
</reference>
<comment type="subcellular location">
    <subcellularLocation>
        <location evidence="2">Nucleus</location>
    </subcellularLocation>
</comment>
<evidence type="ECO:0000256" key="11">
    <source>
        <dbReference type="SAM" id="MobiDB-lite"/>
    </source>
</evidence>
<protein>
    <recommendedName>
        <fullName evidence="4">Ribonuclease P protein subunit p29</fullName>
    </recommendedName>
</protein>
<gene>
    <name evidence="12" type="ORF">TR148733</name>
</gene>
<dbReference type="Gene3D" id="2.30.30.210">
    <property type="entry name" value="Ribonuclease P/MRP, subunit p29"/>
    <property type="match status" value="1"/>
</dbReference>
<dbReference type="GO" id="GO:0016787">
    <property type="term" value="F:hydrolase activity"/>
    <property type="evidence" value="ECO:0007669"/>
    <property type="project" value="UniProtKB-KW"/>
</dbReference>
<dbReference type="GO" id="GO:0005634">
    <property type="term" value="C:nucleus"/>
    <property type="evidence" value="ECO:0007669"/>
    <property type="project" value="UniProtKB-SubCell"/>
</dbReference>
<dbReference type="GO" id="GO:0030677">
    <property type="term" value="C:ribonuclease P complex"/>
    <property type="evidence" value="ECO:0007669"/>
    <property type="project" value="InterPro"/>
</dbReference>
<dbReference type="GO" id="GO:0004519">
    <property type="term" value="F:endonuclease activity"/>
    <property type="evidence" value="ECO:0007669"/>
    <property type="project" value="UniProtKB-KW"/>
</dbReference>
<evidence type="ECO:0000256" key="1">
    <source>
        <dbReference type="ARBA" id="ARBA00002435"/>
    </source>
</evidence>
<dbReference type="InterPro" id="IPR016848">
    <property type="entry name" value="RNase_P/MRP_Rpp29-subunit"/>
</dbReference>
<dbReference type="PANTHER" id="PTHR13348:SF0">
    <property type="entry name" value="RIBONUCLEASE P PROTEIN SUBUNIT P29"/>
    <property type="match status" value="1"/>
</dbReference>
<dbReference type="PANTHER" id="PTHR13348">
    <property type="entry name" value="RIBONUCLEASE P SUBUNIT P29"/>
    <property type="match status" value="1"/>
</dbReference>
<keyword evidence="6" id="KW-0819">tRNA processing</keyword>
<dbReference type="InterPro" id="IPR036980">
    <property type="entry name" value="RNase_P/MRP_Rpp29_sf"/>
</dbReference>
<evidence type="ECO:0000256" key="10">
    <source>
        <dbReference type="ARBA" id="ARBA00046486"/>
    </source>
</evidence>
<evidence type="ECO:0000256" key="6">
    <source>
        <dbReference type="ARBA" id="ARBA00022694"/>
    </source>
</evidence>
<dbReference type="GO" id="GO:0033204">
    <property type="term" value="F:ribonuclease P RNA binding"/>
    <property type="evidence" value="ECO:0007669"/>
    <property type="project" value="InterPro"/>
</dbReference>
<dbReference type="SMART" id="SM00538">
    <property type="entry name" value="POP4"/>
    <property type="match status" value="1"/>
</dbReference>
<accession>A0A0X3PZB7</accession>
<evidence type="ECO:0000256" key="3">
    <source>
        <dbReference type="ARBA" id="ARBA00006181"/>
    </source>
</evidence>
<dbReference type="AlphaFoldDB" id="A0A0X3PZB7"/>
<dbReference type="Pfam" id="PF01868">
    <property type="entry name" value="RNase_P-MRP_p29"/>
    <property type="match status" value="1"/>
</dbReference>
<comment type="similarity">
    <text evidence="3">Belongs to the eukaryotic/archaeal RNase P protein component 1 family.</text>
</comment>
<dbReference type="GO" id="GO:0000172">
    <property type="term" value="C:ribonuclease MRP complex"/>
    <property type="evidence" value="ECO:0007669"/>
    <property type="project" value="InterPro"/>
</dbReference>
<proteinExistence type="inferred from homology"/>
<evidence type="ECO:0000256" key="5">
    <source>
        <dbReference type="ARBA" id="ARBA00022490"/>
    </source>
</evidence>
<dbReference type="SUPFAM" id="SSF101744">
    <property type="entry name" value="Rof/RNase P subunit-like"/>
    <property type="match status" value="1"/>
</dbReference>
<dbReference type="HAMAP" id="MF_00754">
    <property type="entry name" value="RNase_P_1"/>
    <property type="match status" value="1"/>
</dbReference>
<feature type="non-terminal residue" evidence="12">
    <location>
        <position position="1"/>
    </location>
</feature>
<keyword evidence="9" id="KW-0378">Hydrolase</keyword>
<dbReference type="EMBL" id="GEEE01007868">
    <property type="protein sequence ID" value="JAP55357.1"/>
    <property type="molecule type" value="Transcribed_RNA"/>
</dbReference>
<evidence type="ECO:0000256" key="2">
    <source>
        <dbReference type="ARBA" id="ARBA00004123"/>
    </source>
</evidence>
<dbReference type="InterPro" id="IPR023538">
    <property type="entry name" value="RNP1"/>
</dbReference>
<keyword evidence="7" id="KW-0540">Nuclease</keyword>
<evidence type="ECO:0000313" key="12">
    <source>
        <dbReference type="EMBL" id="JAP55357.1"/>
    </source>
</evidence>
<evidence type="ECO:0000256" key="8">
    <source>
        <dbReference type="ARBA" id="ARBA00022759"/>
    </source>
</evidence>